<feature type="domain" description="Disease resistance R13L4/SHOC-2-like LRR" evidence="2">
    <location>
        <begin position="2"/>
        <end position="103"/>
    </location>
</feature>
<evidence type="ECO:0000259" key="2">
    <source>
        <dbReference type="Pfam" id="PF23598"/>
    </source>
</evidence>
<proteinExistence type="predicted"/>
<reference evidence="3 4" key="1">
    <citation type="submission" date="2016-09" db="EMBL/GenBank/DDBJ databases">
        <title>The draft genome of Dichanthelium oligosanthes: A C3 panicoid grass species.</title>
        <authorList>
            <person name="Studer A.J."/>
            <person name="Schnable J.C."/>
            <person name="Brutnell T.P."/>
        </authorList>
    </citation>
    <scope>NUCLEOTIDE SEQUENCE [LARGE SCALE GENOMIC DNA]</scope>
    <source>
        <strain evidence="4">cv. Kellogg 1175</strain>
        <tissue evidence="3">Leaf</tissue>
    </source>
</reference>
<evidence type="ECO:0000313" key="4">
    <source>
        <dbReference type="Proteomes" id="UP000095767"/>
    </source>
</evidence>
<dbReference type="OrthoDB" id="692089at2759"/>
<dbReference type="Proteomes" id="UP000095767">
    <property type="component" value="Unassembled WGS sequence"/>
</dbReference>
<organism evidence="3 4">
    <name type="scientific">Dichanthelium oligosanthes</name>
    <dbReference type="NCBI Taxonomy" id="888268"/>
    <lineage>
        <taxon>Eukaryota</taxon>
        <taxon>Viridiplantae</taxon>
        <taxon>Streptophyta</taxon>
        <taxon>Embryophyta</taxon>
        <taxon>Tracheophyta</taxon>
        <taxon>Spermatophyta</taxon>
        <taxon>Magnoliopsida</taxon>
        <taxon>Liliopsida</taxon>
        <taxon>Poales</taxon>
        <taxon>Poaceae</taxon>
        <taxon>PACMAD clade</taxon>
        <taxon>Panicoideae</taxon>
        <taxon>Panicodae</taxon>
        <taxon>Paniceae</taxon>
        <taxon>Dichantheliinae</taxon>
        <taxon>Dichanthelium</taxon>
    </lineage>
</organism>
<evidence type="ECO:0000313" key="3">
    <source>
        <dbReference type="EMBL" id="OEL33407.1"/>
    </source>
</evidence>
<protein>
    <recommendedName>
        <fullName evidence="2">Disease resistance R13L4/SHOC-2-like LRR domain-containing protein</fullName>
    </recommendedName>
</protein>
<gene>
    <name evidence="3" type="ORF">BAE44_0005574</name>
</gene>
<dbReference type="InterPro" id="IPR055414">
    <property type="entry name" value="LRR_R13L4/SHOC2-like"/>
</dbReference>
<dbReference type="AlphaFoldDB" id="A0A1E5W7R5"/>
<keyword evidence="4" id="KW-1185">Reference proteome</keyword>
<keyword evidence="1" id="KW-0677">Repeat</keyword>
<name>A0A1E5W7R5_9POAL</name>
<dbReference type="Pfam" id="PF23598">
    <property type="entry name" value="LRR_14"/>
    <property type="match status" value="1"/>
</dbReference>
<comment type="caution">
    <text evidence="3">The sequence shown here is derived from an EMBL/GenBank/DDBJ whole genome shotgun (WGS) entry which is preliminary data.</text>
</comment>
<feature type="non-terminal residue" evidence="3">
    <location>
        <position position="1"/>
    </location>
</feature>
<dbReference type="EMBL" id="LWDX02018845">
    <property type="protein sequence ID" value="OEL33407.1"/>
    <property type="molecule type" value="Genomic_DNA"/>
</dbReference>
<sequence>LERFMVSPDAFPCVIKCTFYGFTTLPSMFPPGAMPRPEEFIFYIQLEDLSGGEFALDDLALGHVPSLQSVDVGVFGKRNVSEEVVWKVREKLSTRRTSTPTTPYFLSIND</sequence>
<evidence type="ECO:0000256" key="1">
    <source>
        <dbReference type="ARBA" id="ARBA00022737"/>
    </source>
</evidence>
<accession>A0A1E5W7R5</accession>